<dbReference type="Proteomes" id="UP000281553">
    <property type="component" value="Unassembled WGS sequence"/>
</dbReference>
<dbReference type="OrthoDB" id="10500021at2759"/>
<name>A0A3P7SD32_DIBLA</name>
<gene>
    <name evidence="2" type="ORF">DILT_LOCUS19839</name>
</gene>
<dbReference type="AlphaFoldDB" id="A0A3P7SD32"/>
<reference evidence="2 3" key="1">
    <citation type="submission" date="2018-11" db="EMBL/GenBank/DDBJ databases">
        <authorList>
            <consortium name="Pathogen Informatics"/>
        </authorList>
    </citation>
    <scope>NUCLEOTIDE SEQUENCE [LARGE SCALE GENOMIC DNA]</scope>
</reference>
<keyword evidence="3" id="KW-1185">Reference proteome</keyword>
<dbReference type="EMBL" id="UYRU01122986">
    <property type="protein sequence ID" value="VDN49639.1"/>
    <property type="molecule type" value="Genomic_DNA"/>
</dbReference>
<evidence type="ECO:0000313" key="2">
    <source>
        <dbReference type="EMBL" id="VDN49639.1"/>
    </source>
</evidence>
<protein>
    <submittedName>
        <fullName evidence="2">Uncharacterized protein</fullName>
    </submittedName>
</protein>
<accession>A0A3P7SD32</accession>
<feature type="compositionally biased region" description="Basic residues" evidence="1">
    <location>
        <begin position="17"/>
        <end position="26"/>
    </location>
</feature>
<organism evidence="2 3">
    <name type="scientific">Dibothriocephalus latus</name>
    <name type="common">Fish tapeworm</name>
    <name type="synonym">Diphyllobothrium latum</name>
    <dbReference type="NCBI Taxonomy" id="60516"/>
    <lineage>
        <taxon>Eukaryota</taxon>
        <taxon>Metazoa</taxon>
        <taxon>Spiralia</taxon>
        <taxon>Lophotrochozoa</taxon>
        <taxon>Platyhelminthes</taxon>
        <taxon>Cestoda</taxon>
        <taxon>Eucestoda</taxon>
        <taxon>Diphyllobothriidea</taxon>
        <taxon>Diphyllobothriidae</taxon>
        <taxon>Dibothriocephalus</taxon>
    </lineage>
</organism>
<feature type="region of interest" description="Disordered" evidence="1">
    <location>
        <begin position="1"/>
        <end position="33"/>
    </location>
</feature>
<proteinExistence type="predicted"/>
<sequence>MRRRRTPGVKFPSRFGQIKRRATGRKSSRDTVDPTLAAAPATATAVLGNGSSPAVSLPPVRDPALGDHEESMAVASRLISSSAPAPTSRWSITHPSDFAVRRRVFRICGESCYSGMDEK</sequence>
<evidence type="ECO:0000256" key="1">
    <source>
        <dbReference type="SAM" id="MobiDB-lite"/>
    </source>
</evidence>
<evidence type="ECO:0000313" key="3">
    <source>
        <dbReference type="Proteomes" id="UP000281553"/>
    </source>
</evidence>